<evidence type="ECO:0000256" key="5">
    <source>
        <dbReference type="ARBA" id="ARBA00023163"/>
    </source>
</evidence>
<dbReference type="CDD" id="cd12148">
    <property type="entry name" value="fungal_TF_MHR"/>
    <property type="match status" value="1"/>
</dbReference>
<feature type="region of interest" description="Disordered" evidence="7">
    <location>
        <begin position="239"/>
        <end position="285"/>
    </location>
</feature>
<evidence type="ECO:0000256" key="1">
    <source>
        <dbReference type="ARBA" id="ARBA00022723"/>
    </source>
</evidence>
<dbReference type="Pfam" id="PF04082">
    <property type="entry name" value="Fungal_trans"/>
    <property type="match status" value="1"/>
</dbReference>
<feature type="compositionally biased region" description="Low complexity" evidence="7">
    <location>
        <begin position="251"/>
        <end position="262"/>
    </location>
</feature>
<dbReference type="PANTHER" id="PTHR31313">
    <property type="entry name" value="TY1 ENHANCER ACTIVATOR"/>
    <property type="match status" value="1"/>
</dbReference>
<dbReference type="GO" id="GO:0008270">
    <property type="term" value="F:zinc ion binding"/>
    <property type="evidence" value="ECO:0007669"/>
    <property type="project" value="InterPro"/>
</dbReference>
<gene>
    <name evidence="9" type="ORF">GP486_004394</name>
</gene>
<evidence type="ECO:0000256" key="7">
    <source>
        <dbReference type="SAM" id="MobiDB-lite"/>
    </source>
</evidence>
<dbReference type="EMBL" id="JAGHQM010000685">
    <property type="protein sequence ID" value="KAH0558995.1"/>
    <property type="molecule type" value="Genomic_DNA"/>
</dbReference>
<keyword evidence="4" id="KW-0238">DNA-binding</keyword>
<evidence type="ECO:0000259" key="8">
    <source>
        <dbReference type="Pfam" id="PF04082"/>
    </source>
</evidence>
<feature type="domain" description="Xylanolytic transcriptional activator regulatory" evidence="8">
    <location>
        <begin position="1"/>
        <end position="98"/>
    </location>
</feature>
<dbReference type="GO" id="GO:0003677">
    <property type="term" value="F:DNA binding"/>
    <property type="evidence" value="ECO:0007669"/>
    <property type="project" value="UniProtKB-KW"/>
</dbReference>
<proteinExistence type="predicted"/>
<dbReference type="Proteomes" id="UP000750711">
    <property type="component" value="Unassembled WGS sequence"/>
</dbReference>
<keyword evidence="5" id="KW-0804">Transcription</keyword>
<feature type="region of interest" description="Disordered" evidence="7">
    <location>
        <begin position="98"/>
        <end position="127"/>
    </location>
</feature>
<feature type="compositionally biased region" description="Polar residues" evidence="7">
    <location>
        <begin position="320"/>
        <end position="339"/>
    </location>
</feature>
<keyword evidence="10" id="KW-1185">Reference proteome</keyword>
<evidence type="ECO:0000256" key="2">
    <source>
        <dbReference type="ARBA" id="ARBA00022833"/>
    </source>
</evidence>
<evidence type="ECO:0000256" key="6">
    <source>
        <dbReference type="ARBA" id="ARBA00023242"/>
    </source>
</evidence>
<keyword evidence="3" id="KW-0805">Transcription regulation</keyword>
<keyword evidence="6" id="KW-0539">Nucleus</keyword>
<feature type="compositionally biased region" description="Polar residues" evidence="7">
    <location>
        <begin position="275"/>
        <end position="285"/>
    </location>
</feature>
<keyword evidence="2" id="KW-0862">Zinc</keyword>
<evidence type="ECO:0000313" key="10">
    <source>
        <dbReference type="Proteomes" id="UP000750711"/>
    </source>
</evidence>
<dbReference type="GO" id="GO:0006351">
    <property type="term" value="P:DNA-templated transcription"/>
    <property type="evidence" value="ECO:0007669"/>
    <property type="project" value="InterPro"/>
</dbReference>
<dbReference type="PANTHER" id="PTHR31313:SF81">
    <property type="entry name" value="TY1 ENHANCER ACTIVATOR"/>
    <property type="match status" value="1"/>
</dbReference>
<keyword evidence="1" id="KW-0479">Metal-binding</keyword>
<accession>A0A9P8RPT1</accession>
<feature type="region of interest" description="Disordered" evidence="7">
    <location>
        <begin position="315"/>
        <end position="367"/>
    </location>
</feature>
<reference evidence="9" key="1">
    <citation type="submission" date="2021-03" db="EMBL/GenBank/DDBJ databases">
        <title>Comparative genomics and phylogenomic investigation of the class Geoglossomycetes provide insights into ecological specialization and systematics.</title>
        <authorList>
            <person name="Melie T."/>
            <person name="Pirro S."/>
            <person name="Miller A.N."/>
            <person name="Quandt A."/>
        </authorList>
    </citation>
    <scope>NUCLEOTIDE SEQUENCE</scope>
    <source>
        <strain evidence="9">CAQ_001_2017</strain>
    </source>
</reference>
<sequence>MGRIPQLPNSTVAVPKVVVFPSEDSELWSPYTDSGVRQKDSQHARTRAIALQISYLCEISSDLIMFFYNPTQMEKSAGKSAELKKLSELHTRLEAWRKNLPNEMGPEPKDTPLPPYNQTSSPLPSHVSPRKFCTQAASSISKLLRTYKGLYGLRQICNVAVYIAHSACTIHLLNLPNKDARRDIIHGLRHLEEIAEGWLCARRTLGIISLLSKRWKIELPEEADAVLALAESRWGPFNPREIPEMKSEMNSPRSSTASRSPPLAKLSREHKPYTMESSPSLNNSGIMDRVAAKDPAHLPQIEYQIAPQHHQPIDACTFYPSAQPQPYTSAKESQPSGSLRGSPLSVTGSTHGSAHGSTHGSTHSASPPALLMGAEIYNLVQESQDWWLRDQSALALGFDNWEVMEADQSTMGNSSMDGVAYVNSPDNVNTINAMNAAPEKWYM</sequence>
<dbReference type="AlphaFoldDB" id="A0A9P8RPT1"/>
<evidence type="ECO:0000256" key="3">
    <source>
        <dbReference type="ARBA" id="ARBA00023015"/>
    </source>
</evidence>
<organism evidence="9 10">
    <name type="scientific">Trichoglossum hirsutum</name>
    <dbReference type="NCBI Taxonomy" id="265104"/>
    <lineage>
        <taxon>Eukaryota</taxon>
        <taxon>Fungi</taxon>
        <taxon>Dikarya</taxon>
        <taxon>Ascomycota</taxon>
        <taxon>Pezizomycotina</taxon>
        <taxon>Geoglossomycetes</taxon>
        <taxon>Geoglossales</taxon>
        <taxon>Geoglossaceae</taxon>
        <taxon>Trichoglossum</taxon>
    </lineage>
</organism>
<feature type="compositionally biased region" description="Low complexity" evidence="7">
    <location>
        <begin position="347"/>
        <end position="366"/>
    </location>
</feature>
<evidence type="ECO:0000256" key="4">
    <source>
        <dbReference type="ARBA" id="ARBA00023125"/>
    </source>
</evidence>
<protein>
    <recommendedName>
        <fullName evidence="8">Xylanolytic transcriptional activator regulatory domain-containing protein</fullName>
    </recommendedName>
</protein>
<evidence type="ECO:0000313" key="9">
    <source>
        <dbReference type="EMBL" id="KAH0558995.1"/>
    </source>
</evidence>
<dbReference type="InterPro" id="IPR007219">
    <property type="entry name" value="XnlR_reg_dom"/>
</dbReference>
<dbReference type="InterPro" id="IPR051615">
    <property type="entry name" value="Transcr_Regulatory_Elem"/>
</dbReference>
<name>A0A9P8RPT1_9PEZI</name>
<comment type="caution">
    <text evidence="9">The sequence shown here is derived from an EMBL/GenBank/DDBJ whole genome shotgun (WGS) entry which is preliminary data.</text>
</comment>